<dbReference type="Pfam" id="PF20169">
    <property type="entry name" value="DUF6537"/>
    <property type="match status" value="1"/>
</dbReference>
<gene>
    <name evidence="5" type="ORF">ACFQND_20580</name>
</gene>
<evidence type="ECO:0000256" key="1">
    <source>
        <dbReference type="ARBA" id="ARBA00023002"/>
    </source>
</evidence>
<dbReference type="NCBIfam" id="NF006179">
    <property type="entry name" value="PRK08312.1"/>
    <property type="match status" value="1"/>
</dbReference>
<dbReference type="PANTHER" id="PTHR43854">
    <property type="entry name" value="INDOLEPYRUVATE OXIDOREDUCTASE SUBUNIT IORB"/>
    <property type="match status" value="1"/>
</dbReference>
<organism evidence="5 6">
    <name type="scientific">Polaromonas aquatica</name>
    <dbReference type="NCBI Taxonomy" id="332657"/>
    <lineage>
        <taxon>Bacteria</taxon>
        <taxon>Pseudomonadati</taxon>
        <taxon>Pseudomonadota</taxon>
        <taxon>Betaproteobacteria</taxon>
        <taxon>Burkholderiales</taxon>
        <taxon>Comamonadaceae</taxon>
        <taxon>Polaromonas</taxon>
    </lineage>
</organism>
<feature type="domain" description="DUF6537" evidence="4">
    <location>
        <begin position="250"/>
        <end position="469"/>
    </location>
</feature>
<dbReference type="InterPro" id="IPR046667">
    <property type="entry name" value="DUF6537"/>
</dbReference>
<comment type="caution">
    <text evidence="5">The sequence shown here is derived from an EMBL/GenBank/DDBJ whole genome shotgun (WGS) entry which is preliminary data.</text>
</comment>
<keyword evidence="1" id="KW-0560">Oxidoreductase</keyword>
<feature type="domain" description="Pyruvate/ketoisovalerate oxidoreductase catalytic" evidence="3">
    <location>
        <begin position="18"/>
        <end position="208"/>
    </location>
</feature>
<evidence type="ECO:0000313" key="6">
    <source>
        <dbReference type="Proteomes" id="UP001596270"/>
    </source>
</evidence>
<evidence type="ECO:0000259" key="3">
    <source>
        <dbReference type="Pfam" id="PF01558"/>
    </source>
</evidence>
<dbReference type="Gene3D" id="3.40.920.10">
    <property type="entry name" value="Pyruvate-ferredoxin oxidoreductase, PFOR, domain III"/>
    <property type="match status" value="1"/>
</dbReference>
<dbReference type="InterPro" id="IPR019752">
    <property type="entry name" value="Pyrv/ketoisovalerate_OxRed_cat"/>
</dbReference>
<dbReference type="Proteomes" id="UP001596270">
    <property type="component" value="Unassembled WGS sequence"/>
</dbReference>
<dbReference type="RefSeq" id="WP_371436508.1">
    <property type="nucleotide sequence ID" value="NZ_JBHSRS010000083.1"/>
</dbReference>
<dbReference type="SUPFAM" id="SSF53323">
    <property type="entry name" value="Pyruvate-ferredoxin oxidoreductase, PFOR, domain III"/>
    <property type="match status" value="1"/>
</dbReference>
<proteinExistence type="predicted"/>
<dbReference type="InterPro" id="IPR002869">
    <property type="entry name" value="Pyrv_flavodox_OxRed_cen"/>
</dbReference>
<evidence type="ECO:0000256" key="2">
    <source>
        <dbReference type="SAM" id="MobiDB-lite"/>
    </source>
</evidence>
<name>A0ABW1U298_9BURK</name>
<evidence type="ECO:0000313" key="5">
    <source>
        <dbReference type="EMBL" id="MFC6283630.1"/>
    </source>
</evidence>
<reference evidence="6" key="1">
    <citation type="journal article" date="2019" name="Int. J. Syst. Evol. Microbiol.">
        <title>The Global Catalogue of Microorganisms (GCM) 10K type strain sequencing project: providing services to taxonomists for standard genome sequencing and annotation.</title>
        <authorList>
            <consortium name="The Broad Institute Genomics Platform"/>
            <consortium name="The Broad Institute Genome Sequencing Center for Infectious Disease"/>
            <person name="Wu L."/>
            <person name="Ma J."/>
        </authorList>
    </citation>
    <scope>NUCLEOTIDE SEQUENCE [LARGE SCALE GENOMIC DNA]</scope>
    <source>
        <strain evidence="6">CCUG 39402</strain>
    </source>
</reference>
<protein>
    <submittedName>
        <fullName evidence="5">Indolepyruvate oxidoreductase subunit beta family protein</fullName>
    </submittedName>
</protein>
<dbReference type="Pfam" id="PF01558">
    <property type="entry name" value="POR"/>
    <property type="match status" value="1"/>
</dbReference>
<accession>A0ABW1U298</accession>
<keyword evidence="6" id="KW-1185">Reference proteome</keyword>
<dbReference type="PANTHER" id="PTHR43854:SF1">
    <property type="entry name" value="INDOLEPYRUVATE OXIDOREDUCTASE SUBUNIT IORB"/>
    <property type="match status" value="1"/>
</dbReference>
<dbReference type="EMBL" id="JBHSRS010000083">
    <property type="protein sequence ID" value="MFC6283630.1"/>
    <property type="molecule type" value="Genomic_DNA"/>
</dbReference>
<evidence type="ECO:0000259" key="4">
    <source>
        <dbReference type="Pfam" id="PF20169"/>
    </source>
</evidence>
<sequence length="538" mass="58143">MTPQTQQKPITLLICALGGEGGGVLTEWLVDIALASGYPAQSTSIPGVAQRTGATTYYLEVFPVPLAELKGKRPVFSLNPVPGALDGLVSSELLETARQIGNGMSSPQRTMVISSSNRTFTTAERMEPGDGRTDSAPLLDVLRTQSRSAQVFDMGEMAKDCGTIVSAVMLGAIAGSGLFPFPRKAYESVIQHGGKGAEASLRGFDRAFKQVNTQREQAAMVTSLLSDQELAAPAPKGLGPDLARIFPAQVHDMLALGHARMLEYQDRTYADLYVQRLQQVLAAEQQADPASTQGYATTREMARWLALWMAFDDIVRVADLKSSASRWQRVSGEVKAGSNDLLQVYDHFKPGAPEFAALLPAGLAARVTRWDRARVAKGKAPWAMPLKIGTHSVFGMLSLRLLAKLKWLRVRGSRFATEQALIEQWLAGVVQGTPQHWQLGHEIALCGRLIKGYGSTNERGKDNLMHVLEHLAAGATFASNDLRAAAIAAARSAALQDEAGKALDQMLVQHGAPARPVKAQPIRWMENPHRKPKAAKAS</sequence>
<dbReference type="InterPro" id="IPR052198">
    <property type="entry name" value="IorB_Oxidoreductase"/>
</dbReference>
<feature type="region of interest" description="Disordered" evidence="2">
    <location>
        <begin position="514"/>
        <end position="538"/>
    </location>
</feature>